<organism evidence="1 2">
    <name type="scientific">Gluconobacter thailandicus NBRC 3257</name>
    <dbReference type="NCBI Taxonomy" id="1381097"/>
    <lineage>
        <taxon>Bacteria</taxon>
        <taxon>Pseudomonadati</taxon>
        <taxon>Pseudomonadota</taxon>
        <taxon>Alphaproteobacteria</taxon>
        <taxon>Acetobacterales</taxon>
        <taxon>Acetobacteraceae</taxon>
        <taxon>Gluconobacter</taxon>
    </lineage>
</organism>
<proteinExistence type="predicted"/>
<accession>A0ABQ0IXK9</accession>
<evidence type="ECO:0000313" key="2">
    <source>
        <dbReference type="Proteomes" id="UP000018209"/>
    </source>
</evidence>
<protein>
    <recommendedName>
        <fullName evidence="3">Lipoprotein</fullName>
    </recommendedName>
</protein>
<dbReference type="EMBL" id="BASM01000015">
    <property type="protein sequence ID" value="GAD26253.1"/>
    <property type="molecule type" value="Genomic_DNA"/>
</dbReference>
<reference evidence="1 2" key="1">
    <citation type="submission" date="2013-08" db="EMBL/GenBank/DDBJ databases">
        <title>Gluconobacter thailandicus NBRC 3257 whole genome sequence.</title>
        <authorList>
            <person name="Matsutani M."/>
            <person name="Yakushi T."/>
            <person name="Matsushita K."/>
        </authorList>
    </citation>
    <scope>NUCLEOTIDE SEQUENCE [LARGE SCALE GENOMIC DNA]</scope>
    <source>
        <strain evidence="1 2">NBRC 3257</strain>
    </source>
</reference>
<gene>
    <name evidence="1" type="ORF">NBRC3257_1252</name>
</gene>
<sequence>MMSLPYPGAPMRRFLPVLLPLCLAGCFDMPHPFSDPGQRARQLATANLPPARLAVPTPADSLLSDDAAQLWAHALAEAMVAQSVPAIAQPTKPGDWWVKMSARTHNASVIPHYVIMTPDGKARAESDGPAVDMAGWSAGDAMALKGAATQEAPELANLLTGIQADMMQQDQHSLMHRAAKIYFSGVTGAPGDGDKSLARAFYASLPDATNSVQTQPKGADFTVRGVVKLADGGSLDGKPSQHIEIAWHVLTPDGKEAGAATQLHDIPAHSLDGAWGDTASMAAEEAAGAVRTIVTNYSGRDHTPLPVTNATKSK</sequence>
<keyword evidence="2" id="KW-1185">Reference proteome</keyword>
<evidence type="ECO:0000313" key="1">
    <source>
        <dbReference type="EMBL" id="GAD26253.1"/>
    </source>
</evidence>
<comment type="caution">
    <text evidence="1">The sequence shown here is derived from an EMBL/GenBank/DDBJ whole genome shotgun (WGS) entry which is preliminary data.</text>
</comment>
<dbReference type="Proteomes" id="UP000018209">
    <property type="component" value="Unassembled WGS sequence"/>
</dbReference>
<name>A0ABQ0IXK9_GLUTH</name>
<evidence type="ECO:0008006" key="3">
    <source>
        <dbReference type="Google" id="ProtNLM"/>
    </source>
</evidence>